<dbReference type="PANTHER" id="PTHR11070:SF23">
    <property type="entry name" value="RECBCD ENZYME SUBUNIT RECB"/>
    <property type="match status" value="1"/>
</dbReference>
<dbReference type="PANTHER" id="PTHR11070">
    <property type="entry name" value="UVRD / RECB / PCRA DNA HELICASE FAMILY MEMBER"/>
    <property type="match status" value="1"/>
</dbReference>
<keyword evidence="1 15" id="KW-0540">Nuclease</keyword>
<evidence type="ECO:0000259" key="17">
    <source>
        <dbReference type="PROSITE" id="PS51198"/>
    </source>
</evidence>
<keyword evidence="6 15" id="KW-0347">Helicase</keyword>
<dbReference type="PROSITE" id="PS51217">
    <property type="entry name" value="UVRD_HELICASE_CTER"/>
    <property type="match status" value="1"/>
</dbReference>
<evidence type="ECO:0000259" key="18">
    <source>
        <dbReference type="PROSITE" id="PS51217"/>
    </source>
</evidence>
<feature type="domain" description="UvrD-like helicase C-terminal" evidence="18">
    <location>
        <begin position="386"/>
        <end position="639"/>
    </location>
</feature>
<keyword evidence="12 15" id="KW-0413">Isomerase</keyword>
<dbReference type="GO" id="GO:0000724">
    <property type="term" value="P:double-strand break repair via homologous recombination"/>
    <property type="evidence" value="ECO:0007669"/>
    <property type="project" value="UniProtKB-UniRule"/>
</dbReference>
<evidence type="ECO:0000256" key="13">
    <source>
        <dbReference type="ARBA" id="ARBA00034617"/>
    </source>
</evidence>
<dbReference type="Pfam" id="PF13361">
    <property type="entry name" value="UvrD_C"/>
    <property type="match status" value="1"/>
</dbReference>
<evidence type="ECO:0000256" key="15">
    <source>
        <dbReference type="HAMAP-Rule" id="MF_01485"/>
    </source>
</evidence>
<dbReference type="Pfam" id="PF00580">
    <property type="entry name" value="UvrD-helicase"/>
    <property type="match status" value="1"/>
</dbReference>
<keyword evidence="3 15" id="KW-0547">Nucleotide-binding</keyword>
<feature type="binding site" evidence="15">
    <location>
        <position position="1062"/>
    </location>
    <ligand>
        <name>Mg(2+)</name>
        <dbReference type="ChEBI" id="CHEBI:18420"/>
    </ligand>
</feature>
<dbReference type="HAMAP" id="MF_01485">
    <property type="entry name" value="RecB"/>
    <property type="match status" value="1"/>
</dbReference>
<evidence type="ECO:0000256" key="5">
    <source>
        <dbReference type="ARBA" id="ARBA00022801"/>
    </source>
</evidence>
<feature type="binding site" evidence="15">
    <location>
        <position position="915"/>
    </location>
    <ligand>
        <name>Mg(2+)</name>
        <dbReference type="ChEBI" id="CHEBI:18420"/>
    </ligand>
</feature>
<evidence type="ECO:0000256" key="6">
    <source>
        <dbReference type="ARBA" id="ARBA00022806"/>
    </source>
</evidence>
<dbReference type="InterPro" id="IPR000212">
    <property type="entry name" value="DNA_helicase_UvrD/REP"/>
</dbReference>
<dbReference type="SUPFAM" id="SSF52540">
    <property type="entry name" value="P-loop containing nucleoside triphosphate hydrolases"/>
    <property type="match status" value="1"/>
</dbReference>
<dbReference type="InterPro" id="IPR004586">
    <property type="entry name" value="RecB"/>
</dbReference>
<dbReference type="Gene3D" id="3.90.320.10">
    <property type="match status" value="1"/>
</dbReference>
<dbReference type="GO" id="GO:0005524">
    <property type="term" value="F:ATP binding"/>
    <property type="evidence" value="ECO:0007669"/>
    <property type="project" value="UniProtKB-UniRule"/>
</dbReference>
<evidence type="ECO:0000256" key="3">
    <source>
        <dbReference type="ARBA" id="ARBA00022741"/>
    </source>
</evidence>
<evidence type="ECO:0000256" key="9">
    <source>
        <dbReference type="ARBA" id="ARBA00022842"/>
    </source>
</evidence>
<evidence type="ECO:0000256" key="16">
    <source>
        <dbReference type="PROSITE-ProRule" id="PRU00560"/>
    </source>
</evidence>
<keyword evidence="10 15" id="KW-0238">DNA-binding</keyword>
<dbReference type="GeneID" id="78362924"/>
<dbReference type="InterPro" id="IPR038726">
    <property type="entry name" value="PDDEXK_AddAB-type"/>
</dbReference>
<evidence type="ECO:0000256" key="10">
    <source>
        <dbReference type="ARBA" id="ARBA00023125"/>
    </source>
</evidence>
<sequence length="1190" mass="135223">MKTLNVFDPIHTSLTEPILIEASAGTGKTYSLMHLLLRLIVEKRIDIERILIVTFTKNATSELRNRLQQALLNILEIFQNESSWKQELDKLEDETLKSQIELWVQTGAITPESIRESVTEALSKIEDASIFTIHSFCQRMVKDCSFSSRSDSDAEIGDTSGLISEVVDTFVRKEIKNVSQVDQVGFLKYPGFSKILERVSALSVRSPSSQSIIFENTISFKQHLEKFRDEAPALLKKLKAAARTITYDDLLVEMEARLDNPEFVKAVREKFDAVLIDEFQDTDPLQYTIFSELFLKAPERQIPVVFVGDPKQSIYGFRSADLDTYLDSKKDIKNHLYLKKNFRSTPGLVASINTFFGLNSSASGIGSFLNSKIQYTDVEFNSSKLPLFECTSNGKLIPLSSFEVWHWSSQEPDPSNVDVLEKYEDFFLAEKIKSLLEKDIRVGSSLRKLKPSDIAILVRRRKDADGLMEELTKRQIRFIIQSDERVLESQEAQDIAAILSAMENPKSLSAMTKARVTPIFGHSIKLIEEDVQASLLARERIEKANERAKKYGVLAAFTELFKEFEVEERLLPQINGQRALTNYRHILELLHEENRKIKTVSGLLRWLERKASDDVDQETLRLESDSDLVRIETIHKSKGLEYPVVILPRTVFMAGKNVVSEVNEIVNDVKVRKFLAEATQIRSYLNGQSYAYQEEQMERVRLLYVAMTRASSLLVLPMFFKQTTKYSKLKGEKEAFPGLHGNYTKSSTLQALTGSFDPDKYFGPKTLFKTLGEELEKNNVSVKEALIEGTKNLSDDFIIPDDYSASLIRNFSTGLCPDLIPSPSRQFQSKELTKELTASDLSVGQAYPIFSAEWIRTSFSALSRGIEVLPEESPVMDELPSKDEIEEEVQVIEAQDNLRFKNPKLSAAAYGDFLHRLLEELDFRTADISNPEREDVLIPFVKNRLLSNAIETEVSAGASSTDEGESLEPAVDAHTEALVEMITDVMNVKGIPGLENFSLSQLEPDKKIAEMDFILSNPAISEDCHRLTGKQLGETLRRLDPRYSGLNLSDEQINGYLIGAIDLIFFAKGKFWVIDWKSNFLDENPSNYTKSLLDQAMDKKHYKLQYLLYLVVLKRYLETRFKRNDVYDLIGGAAYFFLRGIKASNPSQGIYFDRPKKEVLDCLNEILRNGYSEEIVQKYETELKGGNHAE</sequence>
<dbReference type="EMBL" id="NHMP01000001">
    <property type="protein sequence ID" value="OXE50747.1"/>
    <property type="molecule type" value="Genomic_DNA"/>
</dbReference>
<evidence type="ECO:0000256" key="12">
    <source>
        <dbReference type="ARBA" id="ARBA00023235"/>
    </source>
</evidence>
<dbReference type="EC" id="5.6.2.4" evidence="15"/>
<dbReference type="GO" id="GO:0016887">
    <property type="term" value="F:ATP hydrolysis activity"/>
    <property type="evidence" value="ECO:0007669"/>
    <property type="project" value="RHEA"/>
</dbReference>
<feature type="active site" description="For nuclease activity" evidence="15">
    <location>
        <position position="1075"/>
    </location>
</feature>
<dbReference type="InterPro" id="IPR011604">
    <property type="entry name" value="PDDEXK-like_dom_sf"/>
</dbReference>
<comment type="domain">
    <text evidence="15">The N-terminal DNA-binding domain is a ssDNA-dependent ATPase and has ATP-dependent 3'-5' helicase function. This domain interacts with RecC.</text>
</comment>
<dbReference type="Pfam" id="PF12705">
    <property type="entry name" value="PDDEXK_1"/>
    <property type="match status" value="1"/>
</dbReference>
<keyword evidence="7 15" id="KW-0269">Exonuclease</keyword>
<keyword evidence="5 15" id="KW-0378">Hydrolase</keyword>
<comment type="domain">
    <text evidence="15">The C-terminal domain has nuclease activity and interacts with RecD. It interacts with RecA, facilitating its loading onto ssDNA.</text>
</comment>
<evidence type="ECO:0000256" key="14">
    <source>
        <dbReference type="ARBA" id="ARBA00048988"/>
    </source>
</evidence>
<dbReference type="Gene3D" id="3.40.50.300">
    <property type="entry name" value="P-loop containing nucleotide triphosphate hydrolases"/>
    <property type="match status" value="3"/>
</dbReference>
<evidence type="ECO:0000256" key="11">
    <source>
        <dbReference type="ARBA" id="ARBA00023204"/>
    </source>
</evidence>
<evidence type="ECO:0000313" key="20">
    <source>
        <dbReference type="Proteomes" id="UP000214610"/>
    </source>
</evidence>
<comment type="similarity">
    <text evidence="15">Belongs to the helicase family. UvrD subfamily.</text>
</comment>
<keyword evidence="20" id="KW-1185">Reference proteome</keyword>
<dbReference type="GO" id="GO:0000287">
    <property type="term" value="F:magnesium ion binding"/>
    <property type="evidence" value="ECO:0007669"/>
    <property type="project" value="UniProtKB-UniRule"/>
</dbReference>
<keyword evidence="4 15" id="KW-0227">DNA damage</keyword>
<dbReference type="EC" id="3.1.11.5" evidence="15"/>
<feature type="region of interest" description="DNA-binding and helicase activity, interacts with RecC" evidence="15">
    <location>
        <begin position="1"/>
        <end position="829"/>
    </location>
</feature>
<feature type="region of interest" description="Nuclease activity, interacts with RecD and RecA" evidence="15">
    <location>
        <begin position="853"/>
        <end position="1190"/>
    </location>
</feature>
<dbReference type="SUPFAM" id="SSF52980">
    <property type="entry name" value="Restriction endonuclease-like"/>
    <property type="match status" value="1"/>
</dbReference>
<comment type="cofactor">
    <cofactor evidence="15">
        <name>Mg(2+)</name>
        <dbReference type="ChEBI" id="CHEBI:18420"/>
    </cofactor>
    <text evidence="15">Binds 1 Mg(2+) ion per subunit.</text>
</comment>
<keyword evidence="11 15" id="KW-0234">DNA repair</keyword>
<comment type="catalytic activity">
    <reaction evidence="14 15">
        <text>ATP + H2O = ADP + phosphate + H(+)</text>
        <dbReference type="Rhea" id="RHEA:13065"/>
        <dbReference type="ChEBI" id="CHEBI:15377"/>
        <dbReference type="ChEBI" id="CHEBI:15378"/>
        <dbReference type="ChEBI" id="CHEBI:30616"/>
        <dbReference type="ChEBI" id="CHEBI:43474"/>
        <dbReference type="ChEBI" id="CHEBI:456216"/>
        <dbReference type="EC" id="5.6.2.4"/>
    </reaction>
</comment>
<dbReference type="InterPro" id="IPR014017">
    <property type="entry name" value="DNA_helicase_UvrD-like_C"/>
</dbReference>
<comment type="function">
    <text evidence="15">A helicase/nuclease that prepares dsDNA breaks (DSB) for recombinational DNA repair. Binds to DSBs and unwinds DNA via a highly rapid and processive ATP-dependent bidirectional helicase activity. Unwinds dsDNA until it encounters a Chi (crossover hotspot instigator) sequence from the 3' direction. Cuts ssDNA a few nucleotides 3' to the Chi site. The properties and activities of the enzyme are changed at Chi. The Chi-altered holoenzyme produces a long 3'-ssDNA overhang and facilitates RecA-binding to the ssDNA for homologous DNA recombination and repair. Holoenzyme degrades any linearized DNA that is unable to undergo homologous recombination. In the holoenzyme this subunit contributes ATPase, 3'-5' helicase, exonuclease activity and loads RecA onto ssDNA.</text>
</comment>
<comment type="catalytic activity">
    <reaction evidence="15">
        <text>Exonucleolytic cleavage (in the presence of ATP) in either 5'- to 3'- or 3'- to 5'-direction to yield 5'-phosphooligonucleotides.</text>
        <dbReference type="EC" id="3.1.11.5"/>
    </reaction>
</comment>
<dbReference type="InterPro" id="IPR027417">
    <property type="entry name" value="P-loop_NTPase"/>
</dbReference>
<evidence type="ECO:0000256" key="7">
    <source>
        <dbReference type="ARBA" id="ARBA00022839"/>
    </source>
</evidence>
<dbReference type="GO" id="GO:0003677">
    <property type="term" value="F:DNA binding"/>
    <property type="evidence" value="ECO:0007669"/>
    <property type="project" value="UniProtKB-UniRule"/>
</dbReference>
<dbReference type="PROSITE" id="PS51198">
    <property type="entry name" value="UVRD_HELICASE_ATP_BIND"/>
    <property type="match status" value="1"/>
</dbReference>
<dbReference type="CDD" id="cd22352">
    <property type="entry name" value="RecB_C-like"/>
    <property type="match status" value="1"/>
</dbReference>
<evidence type="ECO:0000256" key="4">
    <source>
        <dbReference type="ARBA" id="ARBA00022763"/>
    </source>
</evidence>
<feature type="binding site" evidence="15">
    <location>
        <position position="1075"/>
    </location>
    <ligand>
        <name>Mg(2+)</name>
        <dbReference type="ChEBI" id="CHEBI:18420"/>
    </ligand>
</feature>
<comment type="caution">
    <text evidence="19">The sequence shown here is derived from an EMBL/GenBank/DDBJ whole genome shotgun (WGS) entry which is preliminary data.</text>
</comment>
<protein>
    <recommendedName>
        <fullName evidence="15">RecBCD enzyme subunit RecB</fullName>
        <ecNumber evidence="15">3.1.11.5</ecNumber>
        <ecNumber evidence="15">5.6.2.4</ecNumber>
    </recommendedName>
    <alternativeName>
        <fullName evidence="15">DNA 3'-5' helicase subunit RecB</fullName>
    </alternativeName>
    <alternativeName>
        <fullName evidence="15">Exonuclease V subunit RecB</fullName>
        <shortName evidence="15">ExoV subunit RecB</shortName>
    </alternativeName>
    <alternativeName>
        <fullName evidence="15">Helicase/nuclease RecBCD subunit RecB</fullName>
    </alternativeName>
</protein>
<comment type="miscellaneous">
    <text evidence="15">In the RecBCD complex, RecB has a slow 3'-5' helicase, an exonuclease activity and loads RecA onto ssDNA, RecD has a fast 5'-3' helicase activity, while RecC stimulates the ATPase and processivity of the RecB helicase and contributes to recognition of the Chi site.</text>
</comment>
<evidence type="ECO:0000256" key="8">
    <source>
        <dbReference type="ARBA" id="ARBA00022840"/>
    </source>
</evidence>
<feature type="binding site" evidence="16">
    <location>
        <begin position="22"/>
        <end position="29"/>
    </location>
    <ligand>
        <name>ATP</name>
        <dbReference type="ChEBI" id="CHEBI:30616"/>
    </ligand>
</feature>
<gene>
    <name evidence="15" type="primary">recB</name>
    <name evidence="19" type="ORF">ADH67_00100</name>
</gene>
<organism evidence="19 20">
    <name type="scientific">Turicimonas muris</name>
    <dbReference type="NCBI Taxonomy" id="1796652"/>
    <lineage>
        <taxon>Bacteria</taxon>
        <taxon>Pseudomonadati</taxon>
        <taxon>Pseudomonadota</taxon>
        <taxon>Betaproteobacteria</taxon>
        <taxon>Burkholderiales</taxon>
        <taxon>Sutterellaceae</taxon>
        <taxon>Turicimonas</taxon>
    </lineage>
</organism>
<evidence type="ECO:0000313" key="19">
    <source>
        <dbReference type="EMBL" id="OXE50747.1"/>
    </source>
</evidence>
<dbReference type="GO" id="GO:0009338">
    <property type="term" value="C:exodeoxyribonuclease V complex"/>
    <property type="evidence" value="ECO:0007669"/>
    <property type="project" value="TreeGrafter"/>
</dbReference>
<reference evidence="20" key="1">
    <citation type="submission" date="2017-05" db="EMBL/GenBank/DDBJ databases">
        <title>Improved OligoMM genomes.</title>
        <authorList>
            <person name="Garzetti D."/>
        </authorList>
    </citation>
    <scope>NUCLEOTIDE SEQUENCE [LARGE SCALE GENOMIC DNA]</scope>
    <source>
        <strain evidence="20">YL45</strain>
    </source>
</reference>
<comment type="catalytic activity">
    <reaction evidence="13 15">
        <text>Couples ATP hydrolysis with the unwinding of duplex DNA by translocating in the 3'-5' direction.</text>
        <dbReference type="EC" id="5.6.2.4"/>
    </reaction>
</comment>
<evidence type="ECO:0000256" key="1">
    <source>
        <dbReference type="ARBA" id="ARBA00022722"/>
    </source>
</evidence>
<keyword evidence="8 15" id="KW-0067">ATP-binding</keyword>
<keyword evidence="9 15" id="KW-0460">Magnesium</keyword>
<evidence type="ECO:0000256" key="2">
    <source>
        <dbReference type="ARBA" id="ARBA00022723"/>
    </source>
</evidence>
<feature type="domain" description="UvrD-like helicase ATP-binding" evidence="17">
    <location>
        <begin position="1"/>
        <end position="345"/>
    </location>
</feature>
<dbReference type="Gene3D" id="1.10.486.10">
    <property type="entry name" value="PCRA, domain 4"/>
    <property type="match status" value="1"/>
</dbReference>
<dbReference type="AlphaFoldDB" id="A0A227KSD7"/>
<comment type="subunit">
    <text evidence="15">Heterotrimer of RecB, RecC and RecD. All subunits contribute to DNA-binding. Interacts with RecA.</text>
</comment>
<name>A0A227KSD7_9BURK</name>
<dbReference type="GO" id="GO:0043138">
    <property type="term" value="F:3'-5' DNA helicase activity"/>
    <property type="evidence" value="ECO:0007669"/>
    <property type="project" value="UniProtKB-UniRule"/>
</dbReference>
<dbReference type="Proteomes" id="UP000214610">
    <property type="component" value="Unassembled WGS sequence"/>
</dbReference>
<dbReference type="InterPro" id="IPR014016">
    <property type="entry name" value="UvrD-like_ATP-bd"/>
</dbReference>
<dbReference type="GO" id="GO:0005829">
    <property type="term" value="C:cytosol"/>
    <property type="evidence" value="ECO:0007669"/>
    <property type="project" value="TreeGrafter"/>
</dbReference>
<dbReference type="GO" id="GO:0008854">
    <property type="term" value="F:exodeoxyribonuclease V activity"/>
    <property type="evidence" value="ECO:0007669"/>
    <property type="project" value="UniProtKB-EC"/>
</dbReference>
<dbReference type="RefSeq" id="WP_066595501.1">
    <property type="nucleotide sequence ID" value="NZ_CAJTBZ010000001.1"/>
</dbReference>
<keyword evidence="2 15" id="KW-0479">Metal-binding</keyword>
<dbReference type="InterPro" id="IPR011335">
    <property type="entry name" value="Restrct_endonuc-II-like"/>
</dbReference>
<proteinExistence type="inferred from homology"/>
<dbReference type="Gene3D" id="1.10.3170.10">
    <property type="entry name" value="Recbcd, chain B, domain 2"/>
    <property type="match status" value="1"/>
</dbReference>
<accession>A0A227KSD7</accession>
<dbReference type="CDD" id="cd17932">
    <property type="entry name" value="DEXQc_UvrD"/>
    <property type="match status" value="1"/>
</dbReference>